<keyword evidence="11" id="KW-0539">Nucleus</keyword>
<accession>A0A507B9K0</accession>
<keyword evidence="23" id="KW-1185">Reference proteome</keyword>
<keyword evidence="5 17" id="KW-0378">Hydrolase</keyword>
<comment type="similarity">
    <text evidence="13">Belongs to the DEAD box helicase family. DDX19/DBP5 subfamily.</text>
</comment>
<evidence type="ECO:0000256" key="13">
    <source>
        <dbReference type="ARBA" id="ARBA00038143"/>
    </source>
</evidence>
<feature type="domain" description="Helicase C-terminal" evidence="20">
    <location>
        <begin position="298"/>
        <end position="459"/>
    </location>
</feature>
<dbReference type="EMBL" id="SKBQ01000035">
    <property type="protein sequence ID" value="TPX13270.1"/>
    <property type="molecule type" value="Genomic_DNA"/>
</dbReference>
<dbReference type="RefSeq" id="XP_030994981.1">
    <property type="nucleotide sequence ID" value="XM_031140854.1"/>
</dbReference>
<dbReference type="InterPro" id="IPR027417">
    <property type="entry name" value="P-loop_NTPase"/>
</dbReference>
<gene>
    <name evidence="22" type="ORF">E0L32_006243</name>
</gene>
<dbReference type="SMART" id="SM00490">
    <property type="entry name" value="HELICc"/>
    <property type="match status" value="1"/>
</dbReference>
<dbReference type="FunCoup" id="A0A507B9K0">
    <property type="interactions" value="725"/>
</dbReference>
<organism evidence="22 23">
    <name type="scientific">Thyridium curvatum</name>
    <dbReference type="NCBI Taxonomy" id="1093900"/>
    <lineage>
        <taxon>Eukaryota</taxon>
        <taxon>Fungi</taxon>
        <taxon>Dikarya</taxon>
        <taxon>Ascomycota</taxon>
        <taxon>Pezizomycotina</taxon>
        <taxon>Sordariomycetes</taxon>
        <taxon>Sordariomycetidae</taxon>
        <taxon>Thyridiales</taxon>
        <taxon>Thyridiaceae</taxon>
        <taxon>Thyridium</taxon>
    </lineage>
</organism>
<dbReference type="InterPro" id="IPR011545">
    <property type="entry name" value="DEAD/DEAH_box_helicase_dom"/>
</dbReference>
<dbReference type="Pfam" id="PF00271">
    <property type="entry name" value="Helicase_C"/>
    <property type="match status" value="1"/>
</dbReference>
<evidence type="ECO:0000256" key="6">
    <source>
        <dbReference type="ARBA" id="ARBA00022806"/>
    </source>
</evidence>
<comment type="subunit">
    <text evidence="14">Associates with the nuclear pore complex.</text>
</comment>
<keyword evidence="7" id="KW-0509">mRNA transport</keyword>
<dbReference type="GO" id="GO:0015031">
    <property type="term" value="P:protein transport"/>
    <property type="evidence" value="ECO:0007669"/>
    <property type="project" value="UniProtKB-KW"/>
</dbReference>
<dbReference type="PROSITE" id="PS51194">
    <property type="entry name" value="HELICASE_CTER"/>
    <property type="match status" value="1"/>
</dbReference>
<comment type="function">
    <text evidence="12">ATP-dependent RNA helicase associated with the nuclear pore complex and essential for mRNA export from the nucleus. May participate in a terminal step of mRNA export through the removal of proteins that accompany mRNA through the nucleopore complex. May also be involved in early transcription.</text>
</comment>
<feature type="domain" description="Helicase ATP-binding" evidence="19">
    <location>
        <begin position="101"/>
        <end position="270"/>
    </location>
</feature>
<keyword evidence="7" id="KW-0813">Transport</keyword>
<keyword evidence="8 17" id="KW-0067">ATP-binding</keyword>
<dbReference type="EC" id="3.6.4.13" evidence="3"/>
<dbReference type="GO" id="GO:0003724">
    <property type="term" value="F:RNA helicase activity"/>
    <property type="evidence" value="ECO:0007669"/>
    <property type="project" value="UniProtKB-EC"/>
</dbReference>
<evidence type="ECO:0000259" key="19">
    <source>
        <dbReference type="PROSITE" id="PS51192"/>
    </source>
</evidence>
<dbReference type="PANTHER" id="PTHR47958">
    <property type="entry name" value="ATP-DEPENDENT RNA HELICASE DBP3"/>
    <property type="match status" value="1"/>
</dbReference>
<reference evidence="22 23" key="1">
    <citation type="submission" date="2019-06" db="EMBL/GenBank/DDBJ databases">
        <title>Draft genome sequence of the filamentous fungus Phialemoniopsis curvata isolated from diesel fuel.</title>
        <authorList>
            <person name="Varaljay V.A."/>
            <person name="Lyon W.J."/>
            <person name="Crouch A.L."/>
            <person name="Drake C.E."/>
            <person name="Hollomon J.M."/>
            <person name="Nadeau L.J."/>
            <person name="Nunn H.S."/>
            <person name="Stevenson B.S."/>
            <person name="Bojanowski C.L."/>
            <person name="Crookes-Goodson W.J."/>
        </authorList>
    </citation>
    <scope>NUCLEOTIDE SEQUENCE [LARGE SCALE GENOMIC DNA]</scope>
    <source>
        <strain evidence="22 23">D216</strain>
    </source>
</reference>
<dbReference type="GO" id="GO:0005643">
    <property type="term" value="C:nuclear pore"/>
    <property type="evidence" value="ECO:0007669"/>
    <property type="project" value="UniProtKB-SubCell"/>
</dbReference>
<dbReference type="GO" id="GO:0016787">
    <property type="term" value="F:hydrolase activity"/>
    <property type="evidence" value="ECO:0007669"/>
    <property type="project" value="UniProtKB-KW"/>
</dbReference>
<evidence type="ECO:0000256" key="1">
    <source>
        <dbReference type="ARBA" id="ARBA00004335"/>
    </source>
</evidence>
<comment type="caution">
    <text evidence="22">The sequence shown here is derived from an EMBL/GenBank/DDBJ whole genome shotgun (WGS) entry which is preliminary data.</text>
</comment>
<dbReference type="InterPro" id="IPR014014">
    <property type="entry name" value="RNA_helicase_DEAD_Q_motif"/>
</dbReference>
<feature type="compositionally biased region" description="Low complexity" evidence="18">
    <location>
        <begin position="11"/>
        <end position="37"/>
    </location>
</feature>
<evidence type="ECO:0000256" key="18">
    <source>
        <dbReference type="SAM" id="MobiDB-lite"/>
    </source>
</evidence>
<evidence type="ECO:0000313" key="23">
    <source>
        <dbReference type="Proteomes" id="UP000319257"/>
    </source>
</evidence>
<feature type="region of interest" description="Disordered" evidence="18">
    <location>
        <begin position="1"/>
        <end position="43"/>
    </location>
</feature>
<keyword evidence="11" id="KW-0653">Protein transport</keyword>
<comment type="catalytic activity">
    <reaction evidence="15">
        <text>ATP + H2O = ADP + phosphate + H(+)</text>
        <dbReference type="Rhea" id="RHEA:13065"/>
        <dbReference type="ChEBI" id="CHEBI:15377"/>
        <dbReference type="ChEBI" id="CHEBI:15378"/>
        <dbReference type="ChEBI" id="CHEBI:30616"/>
        <dbReference type="ChEBI" id="CHEBI:43474"/>
        <dbReference type="ChEBI" id="CHEBI:456216"/>
        <dbReference type="EC" id="3.6.4.13"/>
    </reaction>
</comment>
<dbReference type="Gene3D" id="3.40.50.300">
    <property type="entry name" value="P-loop containing nucleotide triphosphate hydrolases"/>
    <property type="match status" value="2"/>
</dbReference>
<keyword evidence="6 17" id="KW-0347">Helicase</keyword>
<dbReference type="CDD" id="cd18787">
    <property type="entry name" value="SF2_C_DEAD"/>
    <property type="match status" value="1"/>
</dbReference>
<evidence type="ECO:0000256" key="5">
    <source>
        <dbReference type="ARBA" id="ARBA00022801"/>
    </source>
</evidence>
<dbReference type="InterPro" id="IPR000629">
    <property type="entry name" value="RNA-helicase_DEAD-box_CS"/>
</dbReference>
<evidence type="ECO:0000256" key="9">
    <source>
        <dbReference type="ARBA" id="ARBA00022884"/>
    </source>
</evidence>
<dbReference type="GO" id="GO:0051028">
    <property type="term" value="P:mRNA transport"/>
    <property type="evidence" value="ECO:0007669"/>
    <property type="project" value="UniProtKB-KW"/>
</dbReference>
<evidence type="ECO:0000256" key="14">
    <source>
        <dbReference type="ARBA" id="ARBA00038750"/>
    </source>
</evidence>
<dbReference type="GO" id="GO:0003723">
    <property type="term" value="F:RNA binding"/>
    <property type="evidence" value="ECO:0007669"/>
    <property type="project" value="UniProtKB-KW"/>
</dbReference>
<keyword evidence="11" id="KW-0906">Nuclear pore complex</keyword>
<evidence type="ECO:0000256" key="16">
    <source>
        <dbReference type="PROSITE-ProRule" id="PRU00552"/>
    </source>
</evidence>
<proteinExistence type="inferred from homology"/>
<dbReference type="PROSITE" id="PS00039">
    <property type="entry name" value="DEAD_ATP_HELICASE"/>
    <property type="match status" value="1"/>
</dbReference>
<keyword evidence="4 17" id="KW-0547">Nucleotide-binding</keyword>
<dbReference type="OrthoDB" id="10265785at2759"/>
<dbReference type="SUPFAM" id="SSF52540">
    <property type="entry name" value="P-loop containing nucleoside triphosphate hydrolases"/>
    <property type="match status" value="1"/>
</dbReference>
<evidence type="ECO:0000256" key="4">
    <source>
        <dbReference type="ARBA" id="ARBA00022741"/>
    </source>
</evidence>
<dbReference type="CDD" id="cd17963">
    <property type="entry name" value="DEADc_DDX19_DDX25"/>
    <property type="match status" value="1"/>
</dbReference>
<dbReference type="Proteomes" id="UP000319257">
    <property type="component" value="Unassembled WGS sequence"/>
</dbReference>
<dbReference type="SMART" id="SM00487">
    <property type="entry name" value="DEXDc"/>
    <property type="match status" value="1"/>
</dbReference>
<dbReference type="GO" id="GO:0031965">
    <property type="term" value="C:nuclear membrane"/>
    <property type="evidence" value="ECO:0007669"/>
    <property type="project" value="UniProtKB-SubCell"/>
</dbReference>
<dbReference type="GeneID" id="41973690"/>
<dbReference type="InParanoid" id="A0A507B9K0"/>
<dbReference type="InterPro" id="IPR014001">
    <property type="entry name" value="Helicase_ATP-bd"/>
</dbReference>
<keyword evidence="9" id="KW-0694">RNA-binding</keyword>
<sequence>MSDLASRITKPDAAPAAADSEAKPAQTAPAADNPADGAGPGLVESNYDVEVKLSDLQNDAQNPLYSVSAFEDLGLKQQIIEGLLALNFKKPSKIQERALPLMLADPPRNMIAQSQSGTGKTAAFVVTILSRVDFEQPHTPQALALAPSRELARQIQGVIQSIGQFCTNLNVEAAIPGSISRETGVRANVVVGTPGTVMDLIRRKQFDVSNLKVLVIDEADNMLDQQGLGEQCVRVKNMLPKSIQTLLFSATFPDNVMKYAERFAPNANQMRLRQQELTVAGISQMYMDCPSAQDKYDVLCKLYGLMTIGSSVIFVKTRESANEIQRRMEADGHRVAALHGAHEGQSRDALLDDFRSGKSKVLITTNVLARGIDVSSVSMVINYDIPMKGMGDREPDAETYLHRIGRTGRFGRVGVSISFVYDRKSYQALSDIANHYGIDLVQLSPDDWDTTEKKVQDVIKSSRARPDYAPNALDS</sequence>
<feature type="short sequence motif" description="Q motif" evidence="16">
    <location>
        <begin position="68"/>
        <end position="96"/>
    </location>
</feature>
<evidence type="ECO:0000256" key="8">
    <source>
        <dbReference type="ARBA" id="ARBA00022840"/>
    </source>
</evidence>
<dbReference type="InterPro" id="IPR001650">
    <property type="entry name" value="Helicase_C-like"/>
</dbReference>
<keyword evidence="10" id="KW-0811">Translocation</keyword>
<comment type="subcellular location">
    <subcellularLocation>
        <location evidence="1">Nucleus membrane</location>
        <topology evidence="1">Peripheral membrane protein</topology>
        <orientation evidence="1">Cytoplasmic side</orientation>
    </subcellularLocation>
    <subcellularLocation>
        <location evidence="2">Nucleus</location>
        <location evidence="2">Nuclear pore complex</location>
    </subcellularLocation>
</comment>
<dbReference type="AlphaFoldDB" id="A0A507B9K0"/>
<evidence type="ECO:0000256" key="2">
    <source>
        <dbReference type="ARBA" id="ARBA00004567"/>
    </source>
</evidence>
<feature type="domain" description="DEAD-box RNA helicase Q" evidence="21">
    <location>
        <begin position="68"/>
        <end position="96"/>
    </location>
</feature>
<name>A0A507B9K0_9PEZI</name>
<evidence type="ECO:0000256" key="15">
    <source>
        <dbReference type="ARBA" id="ARBA00047984"/>
    </source>
</evidence>
<evidence type="ECO:0000256" key="17">
    <source>
        <dbReference type="RuleBase" id="RU000492"/>
    </source>
</evidence>
<evidence type="ECO:0000256" key="3">
    <source>
        <dbReference type="ARBA" id="ARBA00012552"/>
    </source>
</evidence>
<evidence type="ECO:0000313" key="22">
    <source>
        <dbReference type="EMBL" id="TPX13270.1"/>
    </source>
</evidence>
<dbReference type="PROSITE" id="PS51195">
    <property type="entry name" value="Q_MOTIF"/>
    <property type="match status" value="1"/>
</dbReference>
<evidence type="ECO:0000256" key="10">
    <source>
        <dbReference type="ARBA" id="ARBA00023010"/>
    </source>
</evidence>
<dbReference type="STRING" id="1093900.A0A507B9K0"/>
<dbReference type="GO" id="GO:0005524">
    <property type="term" value="F:ATP binding"/>
    <property type="evidence" value="ECO:0007669"/>
    <property type="project" value="UniProtKB-KW"/>
</dbReference>
<evidence type="ECO:0000256" key="7">
    <source>
        <dbReference type="ARBA" id="ARBA00022816"/>
    </source>
</evidence>
<evidence type="ECO:0000259" key="20">
    <source>
        <dbReference type="PROSITE" id="PS51194"/>
    </source>
</evidence>
<dbReference type="PROSITE" id="PS51192">
    <property type="entry name" value="HELICASE_ATP_BIND_1"/>
    <property type="match status" value="1"/>
</dbReference>
<protein>
    <recommendedName>
        <fullName evidence="3">RNA helicase</fullName>
        <ecNumber evidence="3">3.6.4.13</ecNumber>
    </recommendedName>
</protein>
<evidence type="ECO:0000259" key="21">
    <source>
        <dbReference type="PROSITE" id="PS51195"/>
    </source>
</evidence>
<dbReference type="Pfam" id="PF00270">
    <property type="entry name" value="DEAD"/>
    <property type="match status" value="1"/>
</dbReference>
<evidence type="ECO:0000256" key="12">
    <source>
        <dbReference type="ARBA" id="ARBA00037213"/>
    </source>
</evidence>
<evidence type="ECO:0000256" key="11">
    <source>
        <dbReference type="ARBA" id="ARBA00023132"/>
    </source>
</evidence>
<dbReference type="FunFam" id="3.40.50.300:FF:000849">
    <property type="entry name" value="ATP-dependent RNA helicase DBP5"/>
    <property type="match status" value="1"/>
</dbReference>